<dbReference type="Gene3D" id="1.50.10.10">
    <property type="match status" value="1"/>
</dbReference>
<protein>
    <recommendedName>
        <fullName evidence="14">alpha-1,2-Mannosidase</fullName>
        <ecNumber evidence="14">3.2.1.-</ecNumber>
    </recommendedName>
</protein>
<feature type="active site" description="Proton donor" evidence="11">
    <location>
        <position position="121"/>
    </location>
</feature>
<evidence type="ECO:0000256" key="8">
    <source>
        <dbReference type="ARBA" id="ARBA00023295"/>
    </source>
</evidence>
<evidence type="ECO:0000256" key="12">
    <source>
        <dbReference type="PIRSR" id="PIRSR601382-2"/>
    </source>
</evidence>
<evidence type="ECO:0000256" key="3">
    <source>
        <dbReference type="ARBA" id="ARBA00007658"/>
    </source>
</evidence>
<evidence type="ECO:0000313" key="17">
    <source>
        <dbReference type="EMBL" id="GLB42365.1"/>
    </source>
</evidence>
<organism evidence="17 18">
    <name type="scientific">Lyophyllum shimeji</name>
    <name type="common">Hon-shimeji</name>
    <name type="synonym">Tricholoma shimeji</name>
    <dbReference type="NCBI Taxonomy" id="47721"/>
    <lineage>
        <taxon>Eukaryota</taxon>
        <taxon>Fungi</taxon>
        <taxon>Dikarya</taxon>
        <taxon>Basidiomycota</taxon>
        <taxon>Agaricomycotina</taxon>
        <taxon>Agaricomycetes</taxon>
        <taxon>Agaricomycetidae</taxon>
        <taxon>Agaricales</taxon>
        <taxon>Tricholomatineae</taxon>
        <taxon>Lyophyllaceae</taxon>
        <taxon>Lyophyllum</taxon>
    </lineage>
</organism>
<dbReference type="PANTHER" id="PTHR11742">
    <property type="entry name" value="MANNOSYL-OLIGOSACCHARIDE ALPHA-1,2-MANNOSIDASE-RELATED"/>
    <property type="match status" value="1"/>
</dbReference>
<evidence type="ECO:0000256" key="9">
    <source>
        <dbReference type="ARBA" id="ARBA00047669"/>
    </source>
</evidence>
<evidence type="ECO:0000256" key="5">
    <source>
        <dbReference type="ARBA" id="ARBA00022801"/>
    </source>
</evidence>
<evidence type="ECO:0000256" key="14">
    <source>
        <dbReference type="RuleBase" id="RU361193"/>
    </source>
</evidence>
<dbReference type="InterPro" id="IPR036026">
    <property type="entry name" value="Seven-hairpin_glycosidases"/>
</dbReference>
<name>A0A9P3PUR3_LYOSH</name>
<evidence type="ECO:0000256" key="15">
    <source>
        <dbReference type="SAM" id="MobiDB-lite"/>
    </source>
</evidence>
<dbReference type="InterPro" id="IPR001382">
    <property type="entry name" value="Glyco_hydro_47"/>
</dbReference>
<dbReference type="GO" id="GO:0016020">
    <property type="term" value="C:membrane"/>
    <property type="evidence" value="ECO:0007669"/>
    <property type="project" value="InterPro"/>
</dbReference>
<keyword evidence="18" id="KW-1185">Reference proteome</keyword>
<feature type="active site" evidence="11">
    <location>
        <position position="405"/>
    </location>
</feature>
<evidence type="ECO:0000256" key="7">
    <source>
        <dbReference type="ARBA" id="ARBA00023180"/>
    </source>
</evidence>
<reference evidence="17" key="1">
    <citation type="submission" date="2022-07" db="EMBL/GenBank/DDBJ databases">
        <title>The genome of Lyophyllum shimeji provides insight into the initial evolution of ectomycorrhizal fungal genome.</title>
        <authorList>
            <person name="Kobayashi Y."/>
            <person name="Shibata T."/>
            <person name="Hirakawa H."/>
            <person name="Shigenobu S."/>
            <person name="Nishiyama T."/>
            <person name="Yamada A."/>
            <person name="Hasebe M."/>
            <person name="Kawaguchi M."/>
        </authorList>
    </citation>
    <scope>NUCLEOTIDE SEQUENCE</scope>
    <source>
        <strain evidence="17">AT787</strain>
    </source>
</reference>
<feature type="compositionally biased region" description="Polar residues" evidence="15">
    <location>
        <begin position="510"/>
        <end position="525"/>
    </location>
</feature>
<feature type="signal peptide" evidence="16">
    <location>
        <begin position="1"/>
        <end position="20"/>
    </location>
</feature>
<dbReference type="PANTHER" id="PTHR11742:SF101">
    <property type="entry name" value="MANNOSYL-OLIGOSACCHARIDE ALPHA-1,2-MANNOSIDASE 1B"/>
    <property type="match status" value="1"/>
</dbReference>
<feature type="binding site" evidence="12">
    <location>
        <position position="491"/>
    </location>
    <ligand>
        <name>Ca(2+)</name>
        <dbReference type="ChEBI" id="CHEBI:29108"/>
    </ligand>
</feature>
<evidence type="ECO:0000256" key="10">
    <source>
        <dbReference type="ARBA" id="ARBA00048605"/>
    </source>
</evidence>
<dbReference type="EMBL" id="BRPK01000011">
    <property type="protein sequence ID" value="GLB42365.1"/>
    <property type="molecule type" value="Genomic_DNA"/>
</dbReference>
<comment type="similarity">
    <text evidence="3 14">Belongs to the glycosyl hydrolase 47 family.</text>
</comment>
<sequence length="554" mass="60780">MVSARSLALATLLSSSLVYGGLVQKPGLVVPPEKQQNRDAVVRIFEVSYEAYRRHAFGHDDLLPLTNGSSDSRNGWGASIIDAMDTMHIMGLDAYFAEAVDFVIKVDFSRSKTGDSVSVFETTIRYLGGLLSAYELSGQKYPALLTKATQVADKMAYAWVGDNDVPYGHMNFDTNRPGTVDPSNIAEAGTLTMEWATLSKYTGNDTYRRLSEKSVRHIANLPAPLPGLPAQGIDPAMGTPVGGYVTWGGGSDSYFEYLIKYARLNNTADPLYADAWSLAVDSSIKNLLRTSKAKGNVWTYLADFDSSRRIRHVGSHLACFHGGNWLFGGRLLNNQTIVDIGLALTDACWNTYEGTATGIGPEVFAYISDDGSYTGTAGGPSLDQEIMASEKGFYIKAADYILRPEVLESNFYAWRVTGDTKYLDRAATAVAKFNQYLSANGAFAGLDNVDDTNSARIDNMESFWFAEVLKYLYLTFDDPARFSLDEYVFNTEAHPFKLPPPRERYGTGVPTRTSDSQAFHVQSGKTPEVSPSRGLPVSLNDVLHLNFDALAFPF</sequence>
<feature type="chain" id="PRO_5040438169" description="alpha-1,2-Mannosidase" evidence="16">
    <location>
        <begin position="21"/>
        <end position="554"/>
    </location>
</feature>
<feature type="active site" evidence="11">
    <location>
        <position position="252"/>
    </location>
</feature>
<dbReference type="SUPFAM" id="SSF48225">
    <property type="entry name" value="Seven-hairpin glycosidases"/>
    <property type="match status" value="1"/>
</dbReference>
<dbReference type="OrthoDB" id="8118055at2759"/>
<keyword evidence="12" id="KW-0479">Metal-binding</keyword>
<dbReference type="Pfam" id="PF01532">
    <property type="entry name" value="Glyco_hydro_47"/>
    <property type="match status" value="1"/>
</dbReference>
<evidence type="ECO:0000313" key="18">
    <source>
        <dbReference type="Proteomes" id="UP001063166"/>
    </source>
</evidence>
<feature type="active site" description="Proton donor" evidence="11">
    <location>
        <position position="362"/>
    </location>
</feature>
<dbReference type="GO" id="GO:0036503">
    <property type="term" value="P:ERAD pathway"/>
    <property type="evidence" value="ECO:0007669"/>
    <property type="project" value="UniProtKB-ARBA"/>
</dbReference>
<evidence type="ECO:0000256" key="6">
    <source>
        <dbReference type="ARBA" id="ARBA00023157"/>
    </source>
</evidence>
<gene>
    <name evidence="17" type="ORF">LshimejAT787_1103800</name>
</gene>
<keyword evidence="12" id="KW-0106">Calcium</keyword>
<comment type="cofactor">
    <cofactor evidence="1 12">
        <name>Ca(2+)</name>
        <dbReference type="ChEBI" id="CHEBI:29108"/>
    </cofactor>
</comment>
<dbReference type="InterPro" id="IPR012341">
    <property type="entry name" value="6hp_glycosidase-like_sf"/>
</dbReference>
<dbReference type="GO" id="GO:0005509">
    <property type="term" value="F:calcium ion binding"/>
    <property type="evidence" value="ECO:0007669"/>
    <property type="project" value="InterPro"/>
</dbReference>
<evidence type="ECO:0000256" key="13">
    <source>
        <dbReference type="PIRSR" id="PIRSR601382-3"/>
    </source>
</evidence>
<dbReference type="GO" id="GO:0004571">
    <property type="term" value="F:mannosyl-oligosaccharide 1,2-alpha-mannosidase activity"/>
    <property type="evidence" value="ECO:0007669"/>
    <property type="project" value="UniProtKB-EC"/>
</dbReference>
<keyword evidence="7" id="KW-0325">Glycoprotein</keyword>
<keyword evidence="4 16" id="KW-0732">Signal</keyword>
<keyword evidence="8 14" id="KW-0326">Glycosidase</keyword>
<evidence type="ECO:0000256" key="4">
    <source>
        <dbReference type="ARBA" id="ARBA00022729"/>
    </source>
</evidence>
<feature type="region of interest" description="Disordered" evidence="15">
    <location>
        <begin position="500"/>
        <end position="532"/>
    </location>
</feature>
<evidence type="ECO:0000256" key="1">
    <source>
        <dbReference type="ARBA" id="ARBA00001913"/>
    </source>
</evidence>
<dbReference type="InterPro" id="IPR050749">
    <property type="entry name" value="Glycosyl_Hydrolase_47"/>
</dbReference>
<dbReference type="FunFam" id="1.50.10.10:FF:000047">
    <property type="entry name" value="Mannosyl-oligosaccharide alpha-1,2-mannosidase"/>
    <property type="match status" value="1"/>
</dbReference>
<evidence type="ECO:0000256" key="2">
    <source>
        <dbReference type="ARBA" id="ARBA00004922"/>
    </source>
</evidence>
<keyword evidence="6 13" id="KW-1015">Disulfide bond</keyword>
<dbReference type="GO" id="GO:0005783">
    <property type="term" value="C:endoplasmic reticulum"/>
    <property type="evidence" value="ECO:0007669"/>
    <property type="project" value="TreeGrafter"/>
</dbReference>
<keyword evidence="5 14" id="KW-0378">Hydrolase</keyword>
<dbReference type="AlphaFoldDB" id="A0A9P3PUR3"/>
<evidence type="ECO:0000256" key="16">
    <source>
        <dbReference type="SAM" id="SignalP"/>
    </source>
</evidence>
<accession>A0A9P3PUR3</accession>
<comment type="catalytic activity">
    <reaction evidence="10">
        <text>N(4)-(alpha-D-Man-(1-&gt;2)-alpha-D-Man-(1-&gt;2)-alpha-D-Man-(1-&gt;3)-[alpha-D-Man-(1-&gt;2)-alpha-D-Man-(1-&gt;3)-[alpha-D-Man-(1-&gt;2)-alpha-D-Man-(1-&gt;6)]-alpha-D-Man-(1-&gt;6)]-beta-D-Man-(1-&gt;4)-beta-D-GlcNAc-(1-&gt;4)-beta-D-GlcNAc)-L-asparaginyl-[protein] (N-glucan mannose isomer 9A1,2,3B1,2,3) + 4 H2O = N(4)-(alpha-D-Man-(1-&gt;3)-[alpha-D-Man-(1-&gt;3)-[alpha-D-Man-(1-&gt;6)]-alpha-D-Man-(1-&gt;6)]-beta-D-Man-(1-&gt;4)-beta-D-GlcNAc-(1-&gt;4)-beta-D-GlcNAc)-L-asparaginyl-[protein] (N-glucan mannose isomer 5A1,2) + 4 beta-D-mannose</text>
        <dbReference type="Rhea" id="RHEA:56008"/>
        <dbReference type="Rhea" id="RHEA-COMP:14356"/>
        <dbReference type="Rhea" id="RHEA-COMP:14367"/>
        <dbReference type="ChEBI" id="CHEBI:15377"/>
        <dbReference type="ChEBI" id="CHEBI:28563"/>
        <dbReference type="ChEBI" id="CHEBI:59087"/>
        <dbReference type="ChEBI" id="CHEBI:139493"/>
        <dbReference type="EC" id="3.2.1.113"/>
    </reaction>
</comment>
<evidence type="ECO:0000256" key="11">
    <source>
        <dbReference type="PIRSR" id="PIRSR601382-1"/>
    </source>
</evidence>
<dbReference type="Proteomes" id="UP001063166">
    <property type="component" value="Unassembled WGS sequence"/>
</dbReference>
<dbReference type="EC" id="3.2.1.-" evidence="14"/>
<proteinExistence type="inferred from homology"/>
<comment type="catalytic activity">
    <reaction evidence="9">
        <text>N(4)-(alpha-D-Man-(1-&gt;2)-alpha-D-Man-(1-&gt;2)-alpha-D-Man-(1-&gt;3)-[alpha-D-Man-(1-&gt;3)-[alpha-D-Man-(1-&gt;2)-alpha-D-Man-(1-&gt;6)]-alpha-D-Man-(1-&gt;6)]-beta-D-Man-(1-&gt;4)-beta-D-GlcNAc-(1-&gt;4)-beta-D-GlcNAc)-L-asparaginyl-[protein] (N-glucan mannose isomer 8A1,2,3B1,3) + 3 H2O = N(4)-(alpha-D-Man-(1-&gt;3)-[alpha-D-Man-(1-&gt;3)-[alpha-D-Man-(1-&gt;6)]-alpha-D-Man-(1-&gt;6)]-beta-D-Man-(1-&gt;4)-beta-D-GlcNAc-(1-&gt;4)-beta-D-GlcNAc)-L-asparaginyl-[protein] (N-glucan mannose isomer 5A1,2) + 3 beta-D-mannose</text>
        <dbReference type="Rhea" id="RHEA:56028"/>
        <dbReference type="Rhea" id="RHEA-COMP:14358"/>
        <dbReference type="Rhea" id="RHEA-COMP:14367"/>
        <dbReference type="ChEBI" id="CHEBI:15377"/>
        <dbReference type="ChEBI" id="CHEBI:28563"/>
        <dbReference type="ChEBI" id="CHEBI:59087"/>
        <dbReference type="ChEBI" id="CHEBI:60628"/>
        <dbReference type="EC" id="3.2.1.113"/>
    </reaction>
</comment>
<dbReference type="GO" id="GO:0005975">
    <property type="term" value="P:carbohydrate metabolic process"/>
    <property type="evidence" value="ECO:0007669"/>
    <property type="project" value="InterPro"/>
</dbReference>
<dbReference type="PRINTS" id="PR00747">
    <property type="entry name" value="GLYHDRLASE47"/>
</dbReference>
<comment type="caution">
    <text evidence="17">The sequence shown here is derived from an EMBL/GenBank/DDBJ whole genome shotgun (WGS) entry which is preliminary data.</text>
</comment>
<comment type="pathway">
    <text evidence="2">Protein modification; protein glycosylation.</text>
</comment>
<feature type="disulfide bond" evidence="13">
    <location>
        <begin position="319"/>
        <end position="348"/>
    </location>
</feature>